<sequence length="324" mass="36397">MKTTDTLIAFLMVCCLLVLGGCDTVHEFPDTLPAAEQTVEIRFCFKDKAPLDEYKTISYRQLKSTAQAESYQSRFVVEVYDNGQCLVHKQLFTDVDYDEGISLQLRLATGKDYRIVTWVDKVASGSSTDMHYQTASLNSIELNWDFHQACADHKEAFAGTLDVSLGTASDGKAVVTHTVDLYRPHAKFRIVTTDLDAYNLTGHKPPQKVKLIYLQDLPSLYHFTSSSVTTSSSEVEVWGTVCEFTENTCTLAFDWIFCPGKGITLPVVFEVYDADQKLILRSPQIDIPLMCNKLTTVRDRFLTTRFSDGIGIDDNFEGEISIEL</sequence>
<reference evidence="3 4" key="1">
    <citation type="submission" date="2018-03" db="EMBL/GenBank/DDBJ databases">
        <title>Genomic Encyclopedia of Archaeal and Bacterial Type Strains, Phase II (KMG-II): from individual species to whole genera.</title>
        <authorList>
            <person name="Goeker M."/>
        </authorList>
    </citation>
    <scope>NUCLEOTIDE SEQUENCE [LARGE SCALE GENOMIC DNA]</scope>
    <source>
        <strain evidence="3 4">DSM 100214</strain>
    </source>
</reference>
<feature type="domain" description="DUF6562" evidence="2">
    <location>
        <begin position="56"/>
        <end position="323"/>
    </location>
</feature>
<dbReference type="EMBL" id="QICL01000035">
    <property type="protein sequence ID" value="PXV59444.1"/>
    <property type="molecule type" value="Genomic_DNA"/>
</dbReference>
<dbReference type="Proteomes" id="UP000247973">
    <property type="component" value="Unassembled WGS sequence"/>
</dbReference>
<dbReference type="AlphaFoldDB" id="A0A2V3PL48"/>
<evidence type="ECO:0000259" key="2">
    <source>
        <dbReference type="Pfam" id="PF20200"/>
    </source>
</evidence>
<evidence type="ECO:0000313" key="3">
    <source>
        <dbReference type="EMBL" id="PXV59444.1"/>
    </source>
</evidence>
<feature type="chain" id="PRO_5015903257" description="DUF6562 domain-containing protein" evidence="1">
    <location>
        <begin position="21"/>
        <end position="324"/>
    </location>
</feature>
<comment type="caution">
    <text evidence="3">The sequence shown here is derived from an EMBL/GenBank/DDBJ whole genome shotgun (WGS) entry which is preliminary data.</text>
</comment>
<dbReference type="InterPro" id="IPR046692">
    <property type="entry name" value="DUF6562"/>
</dbReference>
<evidence type="ECO:0000313" key="4">
    <source>
        <dbReference type="Proteomes" id="UP000247973"/>
    </source>
</evidence>
<evidence type="ECO:0000256" key="1">
    <source>
        <dbReference type="SAM" id="SignalP"/>
    </source>
</evidence>
<protein>
    <recommendedName>
        <fullName evidence="2">DUF6562 domain-containing protein</fullName>
    </recommendedName>
</protein>
<gene>
    <name evidence="3" type="ORF">CLV62_13516</name>
</gene>
<accession>A0A2V3PL48</accession>
<proteinExistence type="predicted"/>
<dbReference type="PROSITE" id="PS51257">
    <property type="entry name" value="PROKAR_LIPOPROTEIN"/>
    <property type="match status" value="1"/>
</dbReference>
<keyword evidence="1" id="KW-0732">Signal</keyword>
<feature type="signal peptide" evidence="1">
    <location>
        <begin position="1"/>
        <end position="20"/>
    </location>
</feature>
<name>A0A2V3PL48_9BACT</name>
<dbReference type="Pfam" id="PF20200">
    <property type="entry name" value="DUF6562"/>
    <property type="match status" value="1"/>
</dbReference>
<organism evidence="3 4">
    <name type="scientific">Dysgonomonas alginatilytica</name>
    <dbReference type="NCBI Taxonomy" id="1605892"/>
    <lineage>
        <taxon>Bacteria</taxon>
        <taxon>Pseudomonadati</taxon>
        <taxon>Bacteroidota</taxon>
        <taxon>Bacteroidia</taxon>
        <taxon>Bacteroidales</taxon>
        <taxon>Dysgonomonadaceae</taxon>
        <taxon>Dysgonomonas</taxon>
    </lineage>
</organism>
<keyword evidence="4" id="KW-1185">Reference proteome</keyword>